<evidence type="ECO:0000313" key="3">
    <source>
        <dbReference type="Proteomes" id="UP000027195"/>
    </source>
</evidence>
<reference evidence="3" key="1">
    <citation type="journal article" date="2014" name="Proc. Natl. Acad. Sci. U.S.A.">
        <title>Extensive sampling of basidiomycete genomes demonstrates inadequacy of the white-rot/brown-rot paradigm for wood decay fungi.</title>
        <authorList>
            <person name="Riley R."/>
            <person name="Salamov A.A."/>
            <person name="Brown D.W."/>
            <person name="Nagy L.G."/>
            <person name="Floudas D."/>
            <person name="Held B.W."/>
            <person name="Levasseur A."/>
            <person name="Lombard V."/>
            <person name="Morin E."/>
            <person name="Otillar R."/>
            <person name="Lindquist E.A."/>
            <person name="Sun H."/>
            <person name="LaButti K.M."/>
            <person name="Schmutz J."/>
            <person name="Jabbour D."/>
            <person name="Luo H."/>
            <person name="Baker S.E."/>
            <person name="Pisabarro A.G."/>
            <person name="Walton J.D."/>
            <person name="Blanchette R.A."/>
            <person name="Henrissat B."/>
            <person name="Martin F."/>
            <person name="Cullen D."/>
            <person name="Hibbett D.S."/>
            <person name="Grigoriev I.V."/>
        </authorList>
    </citation>
    <scope>NUCLEOTIDE SEQUENCE [LARGE SCALE GENOMIC DNA]</scope>
    <source>
        <strain evidence="3">FD-172 SS1</strain>
    </source>
</reference>
<dbReference type="OrthoDB" id="2436145at2759"/>
<name>A0A067MT64_BOTB1</name>
<keyword evidence="3" id="KW-1185">Reference proteome</keyword>
<feature type="region of interest" description="Disordered" evidence="1">
    <location>
        <begin position="87"/>
        <end position="116"/>
    </location>
</feature>
<evidence type="ECO:0000256" key="1">
    <source>
        <dbReference type="SAM" id="MobiDB-lite"/>
    </source>
</evidence>
<dbReference type="STRING" id="930990.A0A067MT64"/>
<dbReference type="HOGENOM" id="CLU_331480_0_0_1"/>
<protein>
    <submittedName>
        <fullName evidence="2">Uncharacterized protein</fullName>
    </submittedName>
</protein>
<gene>
    <name evidence="2" type="ORF">BOTBODRAFT_174240</name>
</gene>
<dbReference type="InParanoid" id="A0A067MT64"/>
<dbReference type="EMBL" id="KL198034">
    <property type="protein sequence ID" value="KDQ15062.1"/>
    <property type="molecule type" value="Genomic_DNA"/>
</dbReference>
<dbReference type="AlphaFoldDB" id="A0A067MT64"/>
<accession>A0A067MT64</accession>
<organism evidence="2 3">
    <name type="scientific">Botryobasidium botryosum (strain FD-172 SS1)</name>
    <dbReference type="NCBI Taxonomy" id="930990"/>
    <lineage>
        <taxon>Eukaryota</taxon>
        <taxon>Fungi</taxon>
        <taxon>Dikarya</taxon>
        <taxon>Basidiomycota</taxon>
        <taxon>Agaricomycotina</taxon>
        <taxon>Agaricomycetes</taxon>
        <taxon>Cantharellales</taxon>
        <taxon>Botryobasidiaceae</taxon>
        <taxon>Botryobasidium</taxon>
    </lineage>
</organism>
<dbReference type="Proteomes" id="UP000027195">
    <property type="component" value="Unassembled WGS sequence"/>
</dbReference>
<sequence>MVNPIPFDTTSAKTTESPCWESFTEDEHRALTNALEALAEWVVNPAKGTVYSTSCKRKVSAGHPICLACLDFQKHEGLKRGIRKAQAESKLSTARQEEVAKRRVQHTPASRSAGEALQTKDFLKDPNAVRVLCELVDNGAAAAFLTLYQQALDGQLDREFAFKAICMQFVERTSRLSEGGANALKGMRYTKEFTDFCVIMRSYGNMSATQYSYLRSAIGGCHWEHFAGLHRPYLCLENVQSAAKLAEFLQYKGPWIAAGDGTKLKAGLSCVTTFLDDDEVGGHIIGSTLTLDKSRFRTPQEQEDVMDNIAENKLIATQVWVQALKIPLPGMPTITEYCAQVGIPLLAHAADGAKSEFNAQEALLVTKADKSLVFEHRRFGIYISCLVWDTTGPLVPTIDMPHLHKTIHNNMHYGTHLMTMGKDYMCHAVLMSLLRLENCPLYVRDVFNPEKQDDRAARRLFLAVLLLLLVDEDDKLIDEKYEGFFVLSFIFGEFFDSWINPQMSHIQHTVTIFRTLHFINIWHANVASAHKAHPDLFQLKSSFMCNSSFRLVVRLCHNMILLLLAHRDYYPNTPFMPWLHGTSFLEYLFGIMRMFHPEFMFAQFLEIYKHADARQRILIKGKFTVHKEKDLNVGYTFESFGLGENLSPKDVKNLKTFPLTEQLCNASSLAWREASALASRLCEMTIPALPLLSSTLHPMLRHDSANLETALPEVDLSVSGEEWEDEDGLDVTCKDTTEDLIQQGYIPIPKPANHDQCEPPNTTLPEATIASRHAIAGTAIGASTISTLEADAHAADKDLHVIKSAFPEKGAADAAVGPMSIAYLLNGTFNSPNIALTSFLDSQTTNTLSFRSLVRYQASHYVKT</sequence>
<proteinExistence type="predicted"/>
<evidence type="ECO:0000313" key="2">
    <source>
        <dbReference type="EMBL" id="KDQ15062.1"/>
    </source>
</evidence>